<protein>
    <submittedName>
        <fullName evidence="2">Prolyl oligopeptidase family serine peptidase</fullName>
    </submittedName>
</protein>
<dbReference type="InterPro" id="IPR050585">
    <property type="entry name" value="Xaa-Pro_dipeptidyl-ppase/CocE"/>
</dbReference>
<proteinExistence type="predicted"/>
<evidence type="ECO:0000313" key="3">
    <source>
        <dbReference type="Proteomes" id="UP001603978"/>
    </source>
</evidence>
<dbReference type="Gene3D" id="3.40.50.1820">
    <property type="entry name" value="alpha/beta hydrolase"/>
    <property type="match status" value="1"/>
</dbReference>
<dbReference type="SUPFAM" id="SSF82171">
    <property type="entry name" value="DPP6 N-terminal domain-like"/>
    <property type="match status" value="1"/>
</dbReference>
<reference evidence="2 3" key="1">
    <citation type="submission" date="2024-10" db="EMBL/GenBank/DDBJ databases">
        <authorList>
            <person name="Topkara A.R."/>
            <person name="Saygin H."/>
        </authorList>
    </citation>
    <scope>NUCLEOTIDE SEQUENCE [LARGE SCALE GENOMIC DNA]</scope>
    <source>
        <strain evidence="2 3">M3C6</strain>
    </source>
</reference>
<feature type="domain" description="Peptidase S9 prolyl oligopeptidase catalytic" evidence="1">
    <location>
        <begin position="449"/>
        <end position="655"/>
    </location>
</feature>
<dbReference type="PANTHER" id="PTHR43056:SF5">
    <property type="entry name" value="PEPTIDASE S9 PROLYL OLIGOPEPTIDASE CATALYTIC DOMAIN-CONTAINING PROTEIN"/>
    <property type="match status" value="1"/>
</dbReference>
<dbReference type="EMBL" id="JBICRM010000049">
    <property type="protein sequence ID" value="MFG1710434.1"/>
    <property type="molecule type" value="Genomic_DNA"/>
</dbReference>
<dbReference type="InterPro" id="IPR001375">
    <property type="entry name" value="Peptidase_S9_cat"/>
</dbReference>
<organism evidence="2 3">
    <name type="scientific">Nonomuraea marmarensis</name>
    <dbReference type="NCBI Taxonomy" id="3351344"/>
    <lineage>
        <taxon>Bacteria</taxon>
        <taxon>Bacillati</taxon>
        <taxon>Actinomycetota</taxon>
        <taxon>Actinomycetes</taxon>
        <taxon>Streptosporangiales</taxon>
        <taxon>Streptosporangiaceae</taxon>
        <taxon>Nonomuraea</taxon>
    </lineage>
</organism>
<dbReference type="InterPro" id="IPR011042">
    <property type="entry name" value="6-blade_b-propeller_TolB-like"/>
</dbReference>
<dbReference type="RefSeq" id="WP_393176208.1">
    <property type="nucleotide sequence ID" value="NZ_JBICRM010000049.1"/>
</dbReference>
<sequence length="679" mass="73205">MRNRSIETPYGAWASPIDAELATAGMTAGQIAAPAYVGVIGDEVWWVEPRPDDDGRVVLMRGPAEGAVRPVLPGPWNVRSRVIEYGGRAWAAAADDHGILAVFVHFADQRLYAYRPDVPGAEPRPLTPVSGVGGGLRWAEPEIDLVRGEVHGVLEEFTGDGPGDVRRVIAAVPLDGSAAGDRSAVRELCDDGRRFISGPRYSPDRRRAAWLAWDHPYMPWDAAEIMIADVGEDGIMRRVRTLAGGPGDPVAQVEWAADGSLLAALERTGWWNLYRVDPDTGRLRALFPAEEEFGGAQRLGLRWFGPLTDGRVAVLHGRGAQRLALLDPGTGDLVDVSGERSEWLPHLAVSGSTRVVGVAAGRFRPYEVVEVDVATAEVRVVAQARYGAVDPAFLPEPQARVFIGPEGGEVHANLYLPRNPHATGPTGERPPFVVWAHGGPALRASLAVNLEIAYFTSRGIGVVEVNYGGTPGFGRAYRERLREQWGVVDVEDCATVARALVDEGLATAGRLAIRGGSAGGFTAAVSLVTTDVYACATILYPVLDLYSLATGQTHDFESHYLDSLVGPVAEVPDRYHDRSPVTHPERITVPFLLLQGTDDVICRPAQAERFLDRLAGRPVPHAYLTFEGEGHGFRNQKTMVAAIEAELSLYGQVFGFAPPGIPALPMAVTDERGDHAESR</sequence>
<dbReference type="SUPFAM" id="SSF53474">
    <property type="entry name" value="alpha/beta-Hydrolases"/>
    <property type="match status" value="1"/>
</dbReference>
<dbReference type="Gene3D" id="2.120.10.30">
    <property type="entry name" value="TolB, C-terminal domain"/>
    <property type="match status" value="1"/>
</dbReference>
<gene>
    <name evidence="2" type="ORF">ACFLIM_45435</name>
</gene>
<dbReference type="InterPro" id="IPR029058">
    <property type="entry name" value="AB_hydrolase_fold"/>
</dbReference>
<keyword evidence="3" id="KW-1185">Reference proteome</keyword>
<comment type="caution">
    <text evidence="2">The sequence shown here is derived from an EMBL/GenBank/DDBJ whole genome shotgun (WGS) entry which is preliminary data.</text>
</comment>
<evidence type="ECO:0000313" key="2">
    <source>
        <dbReference type="EMBL" id="MFG1710434.1"/>
    </source>
</evidence>
<name>A0ABW7ASN0_9ACTN</name>
<accession>A0ABW7ASN0</accession>
<dbReference type="PANTHER" id="PTHR43056">
    <property type="entry name" value="PEPTIDASE S9 PROLYL OLIGOPEPTIDASE"/>
    <property type="match status" value="1"/>
</dbReference>
<dbReference type="Pfam" id="PF00326">
    <property type="entry name" value="Peptidase_S9"/>
    <property type="match status" value="1"/>
</dbReference>
<evidence type="ECO:0000259" key="1">
    <source>
        <dbReference type="Pfam" id="PF00326"/>
    </source>
</evidence>
<dbReference type="Proteomes" id="UP001603978">
    <property type="component" value="Unassembled WGS sequence"/>
</dbReference>